<accession>A0AAW1VG92</accession>
<dbReference type="EMBL" id="JARQZJ010000149">
    <property type="protein sequence ID" value="KAK9893100.1"/>
    <property type="molecule type" value="Genomic_DNA"/>
</dbReference>
<comment type="caution">
    <text evidence="1">The sequence shown here is derived from an EMBL/GenBank/DDBJ whole genome shotgun (WGS) entry which is preliminary data.</text>
</comment>
<feature type="non-terminal residue" evidence="1">
    <location>
        <position position="1"/>
    </location>
</feature>
<evidence type="ECO:0000313" key="1">
    <source>
        <dbReference type="EMBL" id="KAK9893100.1"/>
    </source>
</evidence>
<organism evidence="1 2">
    <name type="scientific">Henosepilachna vigintioctopunctata</name>
    <dbReference type="NCBI Taxonomy" id="420089"/>
    <lineage>
        <taxon>Eukaryota</taxon>
        <taxon>Metazoa</taxon>
        <taxon>Ecdysozoa</taxon>
        <taxon>Arthropoda</taxon>
        <taxon>Hexapoda</taxon>
        <taxon>Insecta</taxon>
        <taxon>Pterygota</taxon>
        <taxon>Neoptera</taxon>
        <taxon>Endopterygota</taxon>
        <taxon>Coleoptera</taxon>
        <taxon>Polyphaga</taxon>
        <taxon>Cucujiformia</taxon>
        <taxon>Coccinelloidea</taxon>
        <taxon>Coccinellidae</taxon>
        <taxon>Epilachninae</taxon>
        <taxon>Epilachnini</taxon>
        <taxon>Henosepilachna</taxon>
    </lineage>
</organism>
<keyword evidence="2" id="KW-1185">Reference proteome</keyword>
<dbReference type="Proteomes" id="UP001431783">
    <property type="component" value="Unassembled WGS sequence"/>
</dbReference>
<reference evidence="1 2" key="1">
    <citation type="submission" date="2023-03" db="EMBL/GenBank/DDBJ databases">
        <title>Genome insight into feeding habits of ladybird beetles.</title>
        <authorList>
            <person name="Li H.-S."/>
            <person name="Huang Y.-H."/>
            <person name="Pang H."/>
        </authorList>
    </citation>
    <scope>NUCLEOTIDE SEQUENCE [LARGE SCALE GENOMIC DNA]</scope>
    <source>
        <strain evidence="1">SYSU_2023b</strain>
        <tissue evidence="1">Whole body</tissue>
    </source>
</reference>
<protein>
    <submittedName>
        <fullName evidence="1">Uncharacterized protein</fullName>
    </submittedName>
</protein>
<proteinExistence type="predicted"/>
<dbReference type="AlphaFoldDB" id="A0AAW1VG92"/>
<evidence type="ECO:0000313" key="2">
    <source>
        <dbReference type="Proteomes" id="UP001431783"/>
    </source>
</evidence>
<name>A0AAW1VG92_9CUCU</name>
<gene>
    <name evidence="1" type="ORF">WA026_023773</name>
</gene>
<sequence length="101" mass="11006">IEESESARLGHVAATYLGRETRYTGGTMHRDVTAFRFTHSSLPAAATACSPPTACSAKSKQLRKAPVLFCARGKSRRISENLPRVALPFTGFECVSQFQCI</sequence>